<organism evidence="3">
    <name type="scientific">viral metagenome</name>
    <dbReference type="NCBI Taxonomy" id="1070528"/>
    <lineage>
        <taxon>unclassified sequences</taxon>
        <taxon>metagenomes</taxon>
        <taxon>organismal metagenomes</taxon>
    </lineage>
</organism>
<dbReference type="EMBL" id="MN740152">
    <property type="protein sequence ID" value="QHT90072.1"/>
    <property type="molecule type" value="Genomic_DNA"/>
</dbReference>
<sequence>MPYKATRRNKKYLRLYKQGKSIGFTMRSSLKAKGLIPRANGTYKVSNKYQGGAWPWSSSPTKLQQAQTAASNATQRAVYNTARSKSRVANVLGQKALNKGNVIYTNKERIASELETKLVNIGAQYKVDINTLKNDVKHAALSPKSVIDTLKGLIAQLKPQVGDGRDAEQKPIIIKISFGFAKLTLNVLRYALYIAITFTLVAASAQDIVRFNPFAAYGILPEGRLKRTMNNWDVDGEITEEIERLNEFLSNGTMTEEEYKERLAELWARVEARVQRRRDKGLLTEEQYKERLAKLMKRERMQEKVDLYRRRDKGSLTEEQYKEQLAKLWVRAKADLQRRRDEGLLTEEQYKERVAILVILSKEGTKVPYVNNPML</sequence>
<evidence type="ECO:0000313" key="3">
    <source>
        <dbReference type="EMBL" id="QHT90072.1"/>
    </source>
</evidence>
<name>A0A6C0IB87_9ZZZZ</name>
<feature type="domain" description="SHOCT" evidence="2">
    <location>
        <begin position="335"/>
        <end position="356"/>
    </location>
</feature>
<accession>A0A6C0IB87</accession>
<keyword evidence="1" id="KW-0812">Transmembrane</keyword>
<keyword evidence="1" id="KW-1133">Transmembrane helix</keyword>
<evidence type="ECO:0000256" key="1">
    <source>
        <dbReference type="SAM" id="Phobius"/>
    </source>
</evidence>
<dbReference type="InterPro" id="IPR018649">
    <property type="entry name" value="SHOCT"/>
</dbReference>
<dbReference type="AlphaFoldDB" id="A0A6C0IB87"/>
<protein>
    <recommendedName>
        <fullName evidence="2">SHOCT domain-containing protein</fullName>
    </recommendedName>
</protein>
<keyword evidence="1" id="KW-0472">Membrane</keyword>
<proteinExistence type="predicted"/>
<feature type="transmembrane region" description="Helical" evidence="1">
    <location>
        <begin position="187"/>
        <end position="205"/>
    </location>
</feature>
<reference evidence="3" key="1">
    <citation type="journal article" date="2020" name="Nature">
        <title>Giant virus diversity and host interactions through global metagenomics.</title>
        <authorList>
            <person name="Schulz F."/>
            <person name="Roux S."/>
            <person name="Paez-Espino D."/>
            <person name="Jungbluth S."/>
            <person name="Walsh D.A."/>
            <person name="Denef V.J."/>
            <person name="McMahon K.D."/>
            <person name="Konstantinidis K.T."/>
            <person name="Eloe-Fadrosh E.A."/>
            <person name="Kyrpides N.C."/>
            <person name="Woyke T."/>
        </authorList>
    </citation>
    <scope>NUCLEOTIDE SEQUENCE</scope>
    <source>
        <strain evidence="3">GVMAG-M-3300023184-62</strain>
    </source>
</reference>
<feature type="domain" description="SHOCT" evidence="2">
    <location>
        <begin position="240"/>
        <end position="266"/>
    </location>
</feature>
<dbReference type="Pfam" id="PF09851">
    <property type="entry name" value="SHOCT"/>
    <property type="match status" value="3"/>
</dbReference>
<feature type="domain" description="SHOCT" evidence="2">
    <location>
        <begin position="275"/>
        <end position="296"/>
    </location>
</feature>
<evidence type="ECO:0000259" key="2">
    <source>
        <dbReference type="Pfam" id="PF09851"/>
    </source>
</evidence>